<name>A0A1E4SSQ0_9ASCO</name>
<dbReference type="STRING" id="983967.A0A1E4SSQ0"/>
<dbReference type="SUPFAM" id="SSF51197">
    <property type="entry name" value="Clavaminate synthase-like"/>
    <property type="match status" value="1"/>
</dbReference>
<dbReference type="AlphaFoldDB" id="A0A1E4SSQ0"/>
<dbReference type="PANTHER" id="PTHR10696:SF21">
    <property type="entry name" value="TAUD_TFDA-LIKE DOMAIN-CONTAINING PROTEIN"/>
    <property type="match status" value="1"/>
</dbReference>
<organism evidence="3 4">
    <name type="scientific">[Candida] arabinofermentans NRRL YB-2248</name>
    <dbReference type="NCBI Taxonomy" id="983967"/>
    <lineage>
        <taxon>Eukaryota</taxon>
        <taxon>Fungi</taxon>
        <taxon>Dikarya</taxon>
        <taxon>Ascomycota</taxon>
        <taxon>Saccharomycotina</taxon>
        <taxon>Pichiomycetes</taxon>
        <taxon>Pichiales</taxon>
        <taxon>Pichiaceae</taxon>
        <taxon>Ogataea</taxon>
        <taxon>Ogataea/Candida clade</taxon>
    </lineage>
</organism>
<proteinExistence type="predicted"/>
<evidence type="ECO:0000313" key="4">
    <source>
        <dbReference type="Proteomes" id="UP000094801"/>
    </source>
</evidence>
<evidence type="ECO:0000256" key="1">
    <source>
        <dbReference type="ARBA" id="ARBA00023002"/>
    </source>
</evidence>
<dbReference type="InterPro" id="IPR003819">
    <property type="entry name" value="TauD/TfdA-like"/>
</dbReference>
<dbReference type="GO" id="GO:0016491">
    <property type="term" value="F:oxidoreductase activity"/>
    <property type="evidence" value="ECO:0007669"/>
    <property type="project" value="UniProtKB-KW"/>
</dbReference>
<dbReference type="Pfam" id="PF02668">
    <property type="entry name" value="TauD"/>
    <property type="match status" value="1"/>
</dbReference>
<dbReference type="EMBL" id="KV453883">
    <property type="protein sequence ID" value="ODV82534.1"/>
    <property type="molecule type" value="Genomic_DNA"/>
</dbReference>
<dbReference type="Proteomes" id="UP000094801">
    <property type="component" value="Unassembled WGS sequence"/>
</dbReference>
<evidence type="ECO:0000313" key="3">
    <source>
        <dbReference type="EMBL" id="ODV82534.1"/>
    </source>
</evidence>
<dbReference type="Gene3D" id="3.60.130.10">
    <property type="entry name" value="Clavaminate synthase-like"/>
    <property type="match status" value="1"/>
</dbReference>
<feature type="domain" description="TauD/TfdA-like" evidence="2">
    <location>
        <begin position="73"/>
        <end position="379"/>
    </location>
</feature>
<gene>
    <name evidence="3" type="ORF">CANARDRAFT_10483</name>
</gene>
<protein>
    <recommendedName>
        <fullName evidence="2">TauD/TfdA-like domain-containing protein</fullName>
    </recommendedName>
</protein>
<keyword evidence="1" id="KW-0560">Oxidoreductase</keyword>
<evidence type="ECO:0000259" key="2">
    <source>
        <dbReference type="Pfam" id="PF02668"/>
    </source>
</evidence>
<dbReference type="PANTHER" id="PTHR10696">
    <property type="entry name" value="GAMMA-BUTYROBETAINE HYDROXYLASE-RELATED"/>
    <property type="match status" value="1"/>
</dbReference>
<dbReference type="InterPro" id="IPR050411">
    <property type="entry name" value="AlphaKG_dependent_hydroxylases"/>
</dbReference>
<keyword evidence="4" id="KW-1185">Reference proteome</keyword>
<dbReference type="OrthoDB" id="408743at2759"/>
<dbReference type="InterPro" id="IPR042098">
    <property type="entry name" value="TauD-like_sf"/>
</dbReference>
<reference evidence="4" key="1">
    <citation type="submission" date="2016-04" db="EMBL/GenBank/DDBJ databases">
        <title>Comparative genomics of biotechnologically important yeasts.</title>
        <authorList>
            <consortium name="DOE Joint Genome Institute"/>
            <person name="Riley R."/>
            <person name="Haridas S."/>
            <person name="Wolfe K.H."/>
            <person name="Lopes M.R."/>
            <person name="Hittinger C.T."/>
            <person name="Goker M."/>
            <person name="Salamov A."/>
            <person name="Wisecaver J."/>
            <person name="Long T.M."/>
            <person name="Aerts A.L."/>
            <person name="Barry K."/>
            <person name="Choi C."/>
            <person name="Clum A."/>
            <person name="Coughlan A.Y."/>
            <person name="Deshpande S."/>
            <person name="Douglass A.P."/>
            <person name="Hanson S.J."/>
            <person name="Klenk H.-P."/>
            <person name="Labutti K."/>
            <person name="Lapidus A."/>
            <person name="Lindquist E."/>
            <person name="Lipzen A."/>
            <person name="Meier-Kolthoff J.P."/>
            <person name="Ohm R.A."/>
            <person name="Otillar R.P."/>
            <person name="Pangilinan J."/>
            <person name="Peng Y."/>
            <person name="Rokas A."/>
            <person name="Rosa C.A."/>
            <person name="Scheuner C."/>
            <person name="Sibirny A.A."/>
            <person name="Slot J.C."/>
            <person name="Stielow J.B."/>
            <person name="Sun H."/>
            <person name="Kurtzman C.P."/>
            <person name="Blackwell M."/>
            <person name="Grigoriev I.V."/>
            <person name="Jeffries T.W."/>
        </authorList>
    </citation>
    <scope>NUCLEOTIDE SEQUENCE [LARGE SCALE GENOMIC DNA]</scope>
    <source>
        <strain evidence="4">NRRL YB-2248</strain>
    </source>
</reference>
<sequence length="407" mass="46797">MPILTRDLPIIAGKYEGKTIELIKKPAEGSKLVRGKEYPIRFELRVNAEKIVENEIEAQFSAVNDFFHDLGESGIIKKLIADHGLVIVQDLGSTKPEHYSKLMFSLFEPQGYREFDQVGLLATREKIEAAVSSVGNDDALGKNVNKLNSHQEFSRYIDYPHILTFFAQKAPRRGGGDSTTTHATELFDKVSAKYPEFIKDLYEKEGNHLTQTFNYKVSDSSKFKISWTDSNAFGRYITREERETENIDSMKSKAIKLAHERVSRWVEFDNKNNLIVHQKNSIVQIHPFTKNPIIFSSLPTFYAGYYKSKQGKSKEELAHLSSPAVTYGNGDKIPEIYLDYLFEQSLELEYTHKFADGDILFLDNYSVYHGRNPYIVGDRTVLASFWEQPENELKRPYKPKTLDELYE</sequence>
<accession>A0A1E4SSQ0</accession>